<protein>
    <submittedName>
        <fullName evidence="4">Uncharacterized protein</fullName>
    </submittedName>
</protein>
<dbReference type="InterPro" id="IPR036388">
    <property type="entry name" value="WH-like_DNA-bd_sf"/>
</dbReference>
<dbReference type="InterPro" id="IPR047519">
    <property type="entry name" value="FH_FOXQ2-like"/>
</dbReference>
<dbReference type="Pfam" id="PF00250">
    <property type="entry name" value="Forkhead"/>
    <property type="match status" value="1"/>
</dbReference>
<accession>A0A8J1TWH3</accession>
<dbReference type="EMBL" id="CAIIXF020000010">
    <property type="protein sequence ID" value="CAH1796331.1"/>
    <property type="molecule type" value="Genomic_DNA"/>
</dbReference>
<feature type="DNA-binding region" description="Fork-head" evidence="3">
    <location>
        <begin position="16"/>
        <end position="108"/>
    </location>
</feature>
<organism evidence="4 5">
    <name type="scientific">Owenia fusiformis</name>
    <name type="common">Polychaete worm</name>
    <dbReference type="NCBI Taxonomy" id="6347"/>
    <lineage>
        <taxon>Eukaryota</taxon>
        <taxon>Metazoa</taxon>
        <taxon>Spiralia</taxon>
        <taxon>Lophotrochozoa</taxon>
        <taxon>Annelida</taxon>
        <taxon>Polychaeta</taxon>
        <taxon>Sedentaria</taxon>
        <taxon>Canalipalpata</taxon>
        <taxon>Sabellida</taxon>
        <taxon>Oweniida</taxon>
        <taxon>Oweniidae</taxon>
        <taxon>Owenia</taxon>
    </lineage>
</organism>
<proteinExistence type="predicted"/>
<evidence type="ECO:0000313" key="4">
    <source>
        <dbReference type="EMBL" id="CAH1796331.1"/>
    </source>
</evidence>
<dbReference type="InterPro" id="IPR030456">
    <property type="entry name" value="TF_fork_head_CS_2"/>
</dbReference>
<gene>
    <name evidence="4" type="ORF">OFUS_LOCUS20754</name>
</gene>
<dbReference type="FunFam" id="1.10.10.10:FF:000135">
    <property type="entry name" value="forkhead box protein G1"/>
    <property type="match status" value="1"/>
</dbReference>
<sequence>MMDSTLRDTMSNDTEKPTQSYIALIATAILSKNSRKMLLSEIYSWIVESFPYYKGRDRSWRNSVRHNLSLNECFVKSGRGDNGKGNYWSIHPANMDDFLRGDFRRRRARRRVRKASTGSSAHDSLDGKRDNSQRFPYASGYTIMKTASVPVQDLIQMFGVQNVLSAEERQMVFFKRIIEGINTIPQSNPYEVGLEYPGIDANNNTEHSRQPYPPQKHELCVTVPTHTEFVMNDVNHDAAPLCEEMYSKDDEIERWHDTLPEIKLDDDFIMY</sequence>
<evidence type="ECO:0000256" key="3">
    <source>
        <dbReference type="PROSITE-ProRule" id="PRU00089"/>
    </source>
</evidence>
<evidence type="ECO:0000256" key="1">
    <source>
        <dbReference type="ARBA" id="ARBA00023125"/>
    </source>
</evidence>
<dbReference type="GO" id="GO:0000978">
    <property type="term" value="F:RNA polymerase II cis-regulatory region sequence-specific DNA binding"/>
    <property type="evidence" value="ECO:0007669"/>
    <property type="project" value="TreeGrafter"/>
</dbReference>
<dbReference type="Gene3D" id="1.10.10.10">
    <property type="entry name" value="Winged helix-like DNA-binding domain superfamily/Winged helix DNA-binding domain"/>
    <property type="match status" value="1"/>
</dbReference>
<dbReference type="InterPro" id="IPR001766">
    <property type="entry name" value="Fork_head_dom"/>
</dbReference>
<reference evidence="4" key="1">
    <citation type="submission" date="2022-03" db="EMBL/GenBank/DDBJ databases">
        <authorList>
            <person name="Martin C."/>
        </authorList>
    </citation>
    <scope>NUCLEOTIDE SEQUENCE</scope>
</reference>
<dbReference type="AlphaFoldDB" id="A0A8J1TWH3"/>
<dbReference type="PRINTS" id="PR00053">
    <property type="entry name" value="FORKHEAD"/>
</dbReference>
<dbReference type="SMART" id="SM00339">
    <property type="entry name" value="FH"/>
    <property type="match status" value="1"/>
</dbReference>
<evidence type="ECO:0000256" key="2">
    <source>
        <dbReference type="ARBA" id="ARBA00023242"/>
    </source>
</evidence>
<dbReference type="PANTHER" id="PTHR11829:SF142">
    <property type="entry name" value="FORK-HEAD DOMAIN-CONTAINING PROTEIN"/>
    <property type="match status" value="1"/>
</dbReference>
<evidence type="ECO:0000313" key="5">
    <source>
        <dbReference type="Proteomes" id="UP000749559"/>
    </source>
</evidence>
<keyword evidence="5" id="KW-1185">Reference proteome</keyword>
<comment type="caution">
    <text evidence="4">The sequence shown here is derived from an EMBL/GenBank/DDBJ whole genome shotgun (WGS) entry which is preliminary data.</text>
</comment>
<dbReference type="CDD" id="cd20035">
    <property type="entry name" value="FH_FOXQ2-like"/>
    <property type="match status" value="1"/>
</dbReference>
<dbReference type="InterPro" id="IPR050211">
    <property type="entry name" value="FOX_domain-containing"/>
</dbReference>
<dbReference type="PROSITE" id="PS00658">
    <property type="entry name" value="FORK_HEAD_2"/>
    <property type="match status" value="1"/>
</dbReference>
<dbReference type="PANTHER" id="PTHR11829">
    <property type="entry name" value="FORKHEAD BOX PROTEIN"/>
    <property type="match status" value="1"/>
</dbReference>
<dbReference type="PROSITE" id="PS50039">
    <property type="entry name" value="FORK_HEAD_3"/>
    <property type="match status" value="1"/>
</dbReference>
<dbReference type="GO" id="GO:0009653">
    <property type="term" value="P:anatomical structure morphogenesis"/>
    <property type="evidence" value="ECO:0007669"/>
    <property type="project" value="TreeGrafter"/>
</dbReference>
<dbReference type="SUPFAM" id="SSF46785">
    <property type="entry name" value="Winged helix' DNA-binding domain"/>
    <property type="match status" value="1"/>
</dbReference>
<dbReference type="GO" id="GO:0030154">
    <property type="term" value="P:cell differentiation"/>
    <property type="evidence" value="ECO:0007669"/>
    <property type="project" value="TreeGrafter"/>
</dbReference>
<dbReference type="Proteomes" id="UP000749559">
    <property type="component" value="Unassembled WGS sequence"/>
</dbReference>
<dbReference type="InterPro" id="IPR018122">
    <property type="entry name" value="TF_fork_head_CS_1"/>
</dbReference>
<dbReference type="GO" id="GO:0005634">
    <property type="term" value="C:nucleus"/>
    <property type="evidence" value="ECO:0007669"/>
    <property type="project" value="UniProtKB-SubCell"/>
</dbReference>
<dbReference type="InterPro" id="IPR036390">
    <property type="entry name" value="WH_DNA-bd_sf"/>
</dbReference>
<dbReference type="GO" id="GO:0000981">
    <property type="term" value="F:DNA-binding transcription factor activity, RNA polymerase II-specific"/>
    <property type="evidence" value="ECO:0007669"/>
    <property type="project" value="TreeGrafter"/>
</dbReference>
<comment type="subcellular location">
    <subcellularLocation>
        <location evidence="3">Nucleus</location>
    </subcellularLocation>
</comment>
<dbReference type="OrthoDB" id="5954824at2759"/>
<keyword evidence="1 3" id="KW-0238">DNA-binding</keyword>
<dbReference type="PROSITE" id="PS00657">
    <property type="entry name" value="FORK_HEAD_1"/>
    <property type="match status" value="1"/>
</dbReference>
<keyword evidence="2 3" id="KW-0539">Nucleus</keyword>
<name>A0A8J1TWH3_OWEFU</name>